<gene>
    <name evidence="1" type="ORF">UFOPK3472_03019</name>
</gene>
<proteinExistence type="predicted"/>
<dbReference type="AlphaFoldDB" id="A0A6J7H2B8"/>
<name>A0A6J7H2B8_9ZZZZ</name>
<reference evidence="1" key="1">
    <citation type="submission" date="2020-05" db="EMBL/GenBank/DDBJ databases">
        <authorList>
            <person name="Chiriac C."/>
            <person name="Salcher M."/>
            <person name="Ghai R."/>
            <person name="Kavagutti S V."/>
        </authorList>
    </citation>
    <scope>NUCLEOTIDE SEQUENCE</scope>
</reference>
<organism evidence="1">
    <name type="scientific">freshwater metagenome</name>
    <dbReference type="NCBI Taxonomy" id="449393"/>
    <lineage>
        <taxon>unclassified sequences</taxon>
        <taxon>metagenomes</taxon>
        <taxon>ecological metagenomes</taxon>
    </lineage>
</organism>
<sequence length="52" mass="5785">MKLAMTPTARVRCPTACFTLEVYIAMIVNHTGIELTQELLRSGQFQVGDSLE</sequence>
<accession>A0A6J7H2B8</accession>
<evidence type="ECO:0000313" key="1">
    <source>
        <dbReference type="EMBL" id="CAB4910765.1"/>
    </source>
</evidence>
<protein>
    <submittedName>
        <fullName evidence="1">Unannotated protein</fullName>
    </submittedName>
</protein>
<dbReference type="EMBL" id="CAFBLX010000264">
    <property type="protein sequence ID" value="CAB4910765.1"/>
    <property type="molecule type" value="Genomic_DNA"/>
</dbReference>